<keyword evidence="1" id="KW-0732">Signal</keyword>
<keyword evidence="3" id="KW-1185">Reference proteome</keyword>
<evidence type="ECO:0000256" key="1">
    <source>
        <dbReference type="SAM" id="SignalP"/>
    </source>
</evidence>
<reference evidence="2 3" key="1">
    <citation type="journal article" date="2014" name="Genome Biol. Evol.">
        <title>Comparative genomics and transcriptomics analyses reveal divergent lifestyle features of nematode endoparasitic fungus Hirsutella minnesotensis.</title>
        <authorList>
            <person name="Lai Y."/>
            <person name="Liu K."/>
            <person name="Zhang X."/>
            <person name="Zhang X."/>
            <person name="Li K."/>
            <person name="Wang N."/>
            <person name="Shu C."/>
            <person name="Wu Y."/>
            <person name="Wang C."/>
            <person name="Bushley K.E."/>
            <person name="Xiang M."/>
            <person name="Liu X."/>
        </authorList>
    </citation>
    <scope>NUCLEOTIDE SEQUENCE [LARGE SCALE GENOMIC DNA]</scope>
    <source>
        <strain evidence="2 3">3608</strain>
    </source>
</reference>
<sequence>MINLLHPLAALLALAPSITLARVPNFRNQTQVIHIQWHFDKNSHESALSVMDQSRKSILAHSCTKEVQVGGKLVSVDVDEDAEGHITVDGYKYTIHSKPKHSGGIVCDSLYNSQESFFSCKIDLHLDTQSAAMDLHTVENCFSQPGVGNLRGALKNMVTASGLLAHRDSPDLFAVTRPEALPKPSNDTSFINSTIHARQIACGITSSRPVLVGDGNPHQNWLHKQISENMDCGDGSCSVGYTQSTSYTITATLSAAYEWFSGGFSVSYSEATGQSYTCNGNPNQRVCSWYSMAHTAYTARETTFNQCGTTSTGGQYIIWSPNKENRHGNHYCVRGNYCRNKGDEYWDKSDKMPGGP</sequence>
<feature type="chain" id="PRO_5002525937" evidence="1">
    <location>
        <begin position="22"/>
        <end position="356"/>
    </location>
</feature>
<organism evidence="2 3">
    <name type="scientific">Hirsutella minnesotensis 3608</name>
    <dbReference type="NCBI Taxonomy" id="1043627"/>
    <lineage>
        <taxon>Eukaryota</taxon>
        <taxon>Fungi</taxon>
        <taxon>Dikarya</taxon>
        <taxon>Ascomycota</taxon>
        <taxon>Pezizomycotina</taxon>
        <taxon>Sordariomycetes</taxon>
        <taxon>Hypocreomycetidae</taxon>
        <taxon>Hypocreales</taxon>
        <taxon>Ophiocordycipitaceae</taxon>
        <taxon>Hirsutella</taxon>
    </lineage>
</organism>
<dbReference type="EMBL" id="KQ030532">
    <property type="protein sequence ID" value="KJZ73726.1"/>
    <property type="molecule type" value="Genomic_DNA"/>
</dbReference>
<dbReference type="AlphaFoldDB" id="A0A0F7ZII3"/>
<evidence type="ECO:0000313" key="3">
    <source>
        <dbReference type="Proteomes" id="UP000054481"/>
    </source>
</evidence>
<proteinExistence type="predicted"/>
<feature type="signal peptide" evidence="1">
    <location>
        <begin position="1"/>
        <end position="21"/>
    </location>
</feature>
<dbReference type="Proteomes" id="UP000054481">
    <property type="component" value="Unassembled WGS sequence"/>
</dbReference>
<evidence type="ECO:0000313" key="2">
    <source>
        <dbReference type="EMBL" id="KJZ73726.1"/>
    </source>
</evidence>
<dbReference type="OrthoDB" id="3641682at2759"/>
<gene>
    <name evidence="2" type="ORF">HIM_06844</name>
</gene>
<accession>A0A0F7ZII3</accession>
<name>A0A0F7ZII3_9HYPO</name>
<protein>
    <submittedName>
        <fullName evidence="2">Uncharacterized protein</fullName>
    </submittedName>
</protein>